<accession>A0A8H4QGC8</accession>
<dbReference type="Proteomes" id="UP000521872">
    <property type="component" value="Unassembled WGS sequence"/>
</dbReference>
<comment type="caution">
    <text evidence="7">The sequence shown here is derived from an EMBL/GenBank/DDBJ whole genome shotgun (WGS) entry which is preliminary data.</text>
</comment>
<gene>
    <name evidence="7" type="ORF">D9613_010557</name>
</gene>
<sequence length="119" mass="12152">MFFSRVALFFAAIDTMATFAVAAPYFHPDGHNIVDSCNTGAVQCCDQIFPAESEQANWLGGLVGATVGAITAGVGLSCVPITVIGVGSGGQCASQPVCCTENHMNGLVTLGCNPINVNV</sequence>
<dbReference type="GO" id="GO:0005199">
    <property type="term" value="F:structural constituent of cell wall"/>
    <property type="evidence" value="ECO:0007669"/>
    <property type="project" value="InterPro"/>
</dbReference>
<proteinExistence type="inferred from homology"/>
<dbReference type="GO" id="GO:0009277">
    <property type="term" value="C:fungal-type cell wall"/>
    <property type="evidence" value="ECO:0007669"/>
    <property type="project" value="InterPro"/>
</dbReference>
<keyword evidence="3 6" id="KW-0134">Cell wall</keyword>
<keyword evidence="6" id="KW-0732">Signal</keyword>
<keyword evidence="4 6" id="KW-0964">Secreted</keyword>
<keyword evidence="5 6" id="KW-1015">Disulfide bond</keyword>
<evidence type="ECO:0000256" key="2">
    <source>
        <dbReference type="ARBA" id="ARBA00010446"/>
    </source>
</evidence>
<dbReference type="AlphaFoldDB" id="A0A8H4QGC8"/>
<dbReference type="EMBL" id="JAACJL010000059">
    <property type="protein sequence ID" value="KAF4610206.1"/>
    <property type="molecule type" value="Genomic_DNA"/>
</dbReference>
<reference evidence="7 8" key="1">
    <citation type="submission" date="2019-12" db="EMBL/GenBank/DDBJ databases">
        <authorList>
            <person name="Floudas D."/>
            <person name="Bentzer J."/>
            <person name="Ahren D."/>
            <person name="Johansson T."/>
            <person name="Persson P."/>
            <person name="Tunlid A."/>
        </authorList>
    </citation>
    <scope>NUCLEOTIDE SEQUENCE [LARGE SCALE GENOMIC DNA]</scope>
    <source>
        <strain evidence="7 8">CBS 102.39</strain>
    </source>
</reference>
<comment type="similarity">
    <text evidence="2 6">Belongs to the fungal hydrophobin family.</text>
</comment>
<organism evidence="7 8">
    <name type="scientific">Agrocybe pediades</name>
    <dbReference type="NCBI Taxonomy" id="84607"/>
    <lineage>
        <taxon>Eukaryota</taxon>
        <taxon>Fungi</taxon>
        <taxon>Dikarya</taxon>
        <taxon>Basidiomycota</taxon>
        <taxon>Agaricomycotina</taxon>
        <taxon>Agaricomycetes</taxon>
        <taxon>Agaricomycetidae</taxon>
        <taxon>Agaricales</taxon>
        <taxon>Agaricineae</taxon>
        <taxon>Strophariaceae</taxon>
        <taxon>Agrocybe</taxon>
    </lineage>
</organism>
<evidence type="ECO:0000256" key="5">
    <source>
        <dbReference type="ARBA" id="ARBA00023157"/>
    </source>
</evidence>
<dbReference type="InterPro" id="IPR001338">
    <property type="entry name" value="Class_I_Hydrophobin"/>
</dbReference>
<evidence type="ECO:0000256" key="1">
    <source>
        <dbReference type="ARBA" id="ARBA00004191"/>
    </source>
</evidence>
<evidence type="ECO:0000313" key="7">
    <source>
        <dbReference type="EMBL" id="KAF4610206.1"/>
    </source>
</evidence>
<dbReference type="Pfam" id="PF01185">
    <property type="entry name" value="Hydrophobin"/>
    <property type="match status" value="1"/>
</dbReference>
<feature type="signal peptide" evidence="6">
    <location>
        <begin position="1"/>
        <end position="22"/>
    </location>
</feature>
<evidence type="ECO:0000313" key="8">
    <source>
        <dbReference type="Proteomes" id="UP000521872"/>
    </source>
</evidence>
<evidence type="ECO:0000256" key="4">
    <source>
        <dbReference type="ARBA" id="ARBA00022525"/>
    </source>
</evidence>
<comment type="subcellular location">
    <subcellularLocation>
        <location evidence="1 6">Secreted</location>
        <location evidence="1 6">Cell wall</location>
    </subcellularLocation>
</comment>
<evidence type="ECO:0000256" key="3">
    <source>
        <dbReference type="ARBA" id="ARBA00022512"/>
    </source>
</evidence>
<name>A0A8H4QGC8_9AGAR</name>
<evidence type="ECO:0000256" key="6">
    <source>
        <dbReference type="RuleBase" id="RU365009"/>
    </source>
</evidence>
<dbReference type="CDD" id="cd23507">
    <property type="entry name" value="hydrophobin_I"/>
    <property type="match status" value="1"/>
</dbReference>
<feature type="chain" id="PRO_5034432801" description="Hydrophobin" evidence="6">
    <location>
        <begin position="23"/>
        <end position="119"/>
    </location>
</feature>
<dbReference type="SMART" id="SM00075">
    <property type="entry name" value="HYDRO"/>
    <property type="match status" value="1"/>
</dbReference>
<keyword evidence="8" id="KW-1185">Reference proteome</keyword>
<protein>
    <recommendedName>
        <fullName evidence="6">Hydrophobin</fullName>
    </recommendedName>
</protein>